<reference evidence="4" key="1">
    <citation type="submission" date="2025-08" db="UniProtKB">
        <authorList>
            <consortium name="RefSeq"/>
        </authorList>
    </citation>
    <scope>IDENTIFICATION</scope>
    <source>
        <strain evidence="4">Wakin</strain>
        <tissue evidence="4">Muscle</tissue>
    </source>
</reference>
<keyword evidence="1" id="KW-0175">Coiled coil</keyword>
<gene>
    <name evidence="4" type="primary">LOC113037733</name>
</gene>
<dbReference type="KEGG" id="caua:113037733"/>
<feature type="coiled-coil region" evidence="1">
    <location>
        <begin position="84"/>
        <end position="164"/>
    </location>
</feature>
<dbReference type="GeneID" id="113037733"/>
<evidence type="ECO:0000313" key="4">
    <source>
        <dbReference type="RefSeq" id="XP_026050861.1"/>
    </source>
</evidence>
<dbReference type="Proteomes" id="UP000515129">
    <property type="component" value="Chromosome 20"/>
</dbReference>
<dbReference type="OrthoDB" id="8940473at2759"/>
<name>A0A6P6IT52_CARAU</name>
<organism evidence="3 4">
    <name type="scientific">Carassius auratus</name>
    <name type="common">Goldfish</name>
    <dbReference type="NCBI Taxonomy" id="7957"/>
    <lineage>
        <taxon>Eukaryota</taxon>
        <taxon>Metazoa</taxon>
        <taxon>Chordata</taxon>
        <taxon>Craniata</taxon>
        <taxon>Vertebrata</taxon>
        <taxon>Euteleostomi</taxon>
        <taxon>Actinopterygii</taxon>
        <taxon>Neopterygii</taxon>
        <taxon>Teleostei</taxon>
        <taxon>Ostariophysi</taxon>
        <taxon>Cypriniformes</taxon>
        <taxon>Cyprinidae</taxon>
        <taxon>Cyprininae</taxon>
        <taxon>Carassius</taxon>
    </lineage>
</organism>
<feature type="region of interest" description="Disordered" evidence="2">
    <location>
        <begin position="1"/>
        <end position="33"/>
    </location>
</feature>
<feature type="compositionally biased region" description="Polar residues" evidence="2">
    <location>
        <begin position="15"/>
        <end position="25"/>
    </location>
</feature>
<dbReference type="RefSeq" id="XP_026050861.1">
    <property type="nucleotide sequence ID" value="XM_026195076.1"/>
</dbReference>
<evidence type="ECO:0000256" key="2">
    <source>
        <dbReference type="SAM" id="MobiDB-lite"/>
    </source>
</evidence>
<sequence length="241" mass="27370">MADQDSGIGLESSKEVSSSQDNGQSKVEGGIISCHIPKASDNLRQHTQEQLDANISDIMTEDPYRSYNHKEIAKITGSLSQTLIASLQEELTHAKQRINQLELKARDQQEGSDEVEPGAKEEIERLQETLTTTSRELEQAKAAQDDLVNKLQYAEQLLEKAKDLDKLARNINKFNPNLAGSQDVQAYLQDMDFHLEMRSNVTDRDRLYLLQTTSSPEMRSFLYRQPIHTKSDFHLLRESPI</sequence>
<evidence type="ECO:0000313" key="3">
    <source>
        <dbReference type="Proteomes" id="UP000515129"/>
    </source>
</evidence>
<dbReference type="AlphaFoldDB" id="A0A6P6IT52"/>
<proteinExistence type="predicted"/>
<protein>
    <submittedName>
        <fullName evidence="4">Uncharacterized protein LOC113037733</fullName>
    </submittedName>
</protein>
<evidence type="ECO:0000256" key="1">
    <source>
        <dbReference type="SAM" id="Coils"/>
    </source>
</evidence>
<accession>A0A6P6IT52</accession>
<keyword evidence="3" id="KW-1185">Reference proteome</keyword>